<keyword evidence="3 6" id="KW-0812">Transmembrane</keyword>
<reference evidence="8 9" key="1">
    <citation type="submission" date="2011-09" db="EMBL/GenBank/DDBJ databases">
        <authorList>
            <person name="Weinstock G."/>
            <person name="Sodergren E."/>
            <person name="Clifton S."/>
            <person name="Fulton L."/>
            <person name="Fulton B."/>
            <person name="Courtney L."/>
            <person name="Fronick C."/>
            <person name="Harrison M."/>
            <person name="Strong C."/>
            <person name="Farmer C."/>
            <person name="Delahaunty K."/>
            <person name="Markovic C."/>
            <person name="Hall O."/>
            <person name="Minx P."/>
            <person name="Tomlinson C."/>
            <person name="Mitreva M."/>
            <person name="Hou S."/>
            <person name="Chen J."/>
            <person name="Wollam A."/>
            <person name="Pepin K.H."/>
            <person name="Johnson M."/>
            <person name="Bhonagiri V."/>
            <person name="Zhang X."/>
            <person name="Suruliraj S."/>
            <person name="Warren W."/>
            <person name="Chinwalla A."/>
            <person name="Mardis E.R."/>
            <person name="Wilson R.K."/>
        </authorList>
    </citation>
    <scope>NUCLEOTIDE SEQUENCE [LARGE SCALE GENOMIC DNA]</scope>
    <source>
        <strain evidence="8 9">F0435</strain>
    </source>
</reference>
<dbReference type="Gene3D" id="1.20.1250.20">
    <property type="entry name" value="MFS general substrate transporter like domains"/>
    <property type="match status" value="1"/>
</dbReference>
<evidence type="ECO:0000313" key="9">
    <source>
        <dbReference type="Proteomes" id="UP000005025"/>
    </source>
</evidence>
<feature type="transmembrane region" description="Helical" evidence="6">
    <location>
        <begin position="12"/>
        <end position="36"/>
    </location>
</feature>
<dbReference type="Proteomes" id="UP000005025">
    <property type="component" value="Unassembled WGS sequence"/>
</dbReference>
<dbReference type="STRING" id="797516.HMPREF9104_02412"/>
<comment type="caution">
    <text evidence="8">The sequence shown here is derived from an EMBL/GenBank/DDBJ whole genome shotgun (WGS) entry which is preliminary data.</text>
</comment>
<sequence length="170" mass="17760">MLPPFIFEELRHINVGLTGLLVLGAPLGLVFFSHLSGNQNDGTKNARFSLLGLVIMASSLALLGFLSDHVPALGVSGLLLLFGIGGGYFQPANISALMQSGSASIQGMLGSLQRMAQNIAIASGTAIGSTIINLTQPNLATGVRSAWLVTLLIVAIVIVADLFFTNRNRT</sequence>
<accession>H1LIH1</accession>
<evidence type="ECO:0000256" key="6">
    <source>
        <dbReference type="SAM" id="Phobius"/>
    </source>
</evidence>
<dbReference type="GO" id="GO:0005886">
    <property type="term" value="C:plasma membrane"/>
    <property type="evidence" value="ECO:0007669"/>
    <property type="project" value="UniProtKB-SubCell"/>
</dbReference>
<proteinExistence type="predicted"/>
<evidence type="ECO:0000256" key="3">
    <source>
        <dbReference type="ARBA" id="ARBA00022692"/>
    </source>
</evidence>
<evidence type="ECO:0000256" key="2">
    <source>
        <dbReference type="ARBA" id="ARBA00022448"/>
    </source>
</evidence>
<feature type="domain" description="Major facilitator superfamily (MFS) profile" evidence="7">
    <location>
        <begin position="1"/>
        <end position="170"/>
    </location>
</feature>
<protein>
    <recommendedName>
        <fullName evidence="7">Major facilitator superfamily (MFS) profile domain-containing protein</fullName>
    </recommendedName>
</protein>
<feature type="transmembrane region" description="Helical" evidence="6">
    <location>
        <begin position="72"/>
        <end position="94"/>
    </location>
</feature>
<dbReference type="HOGENOM" id="CLU_1568757_0_0_9"/>
<feature type="transmembrane region" description="Helical" evidence="6">
    <location>
        <begin position="146"/>
        <end position="164"/>
    </location>
</feature>
<dbReference type="InterPro" id="IPR020846">
    <property type="entry name" value="MFS_dom"/>
</dbReference>
<evidence type="ECO:0000256" key="1">
    <source>
        <dbReference type="ARBA" id="ARBA00004651"/>
    </source>
</evidence>
<dbReference type="PROSITE" id="PS50850">
    <property type="entry name" value="MFS"/>
    <property type="match status" value="1"/>
</dbReference>
<keyword evidence="5 6" id="KW-0472">Membrane</keyword>
<keyword evidence="4 6" id="KW-1133">Transmembrane helix</keyword>
<comment type="subcellular location">
    <subcellularLocation>
        <location evidence="1">Cell membrane</location>
        <topology evidence="1">Multi-pass membrane protein</topology>
    </subcellularLocation>
</comment>
<dbReference type="PATRIC" id="fig|797516.3.peg.2161"/>
<evidence type="ECO:0000259" key="7">
    <source>
        <dbReference type="PROSITE" id="PS50850"/>
    </source>
</evidence>
<dbReference type="AlphaFoldDB" id="H1LIH1"/>
<dbReference type="EMBL" id="AGRJ01000210">
    <property type="protein sequence ID" value="EHO49761.1"/>
    <property type="molecule type" value="Genomic_DNA"/>
</dbReference>
<organism evidence="8 9">
    <name type="scientific">Lentilactobacillus kisonensis F0435</name>
    <dbReference type="NCBI Taxonomy" id="797516"/>
    <lineage>
        <taxon>Bacteria</taxon>
        <taxon>Bacillati</taxon>
        <taxon>Bacillota</taxon>
        <taxon>Bacilli</taxon>
        <taxon>Lactobacillales</taxon>
        <taxon>Lactobacillaceae</taxon>
        <taxon>Lentilactobacillus</taxon>
    </lineage>
</organism>
<gene>
    <name evidence="8" type="ORF">HMPREF9104_02412</name>
</gene>
<keyword evidence="2" id="KW-0813">Transport</keyword>
<dbReference type="GO" id="GO:0022857">
    <property type="term" value="F:transmembrane transporter activity"/>
    <property type="evidence" value="ECO:0007669"/>
    <property type="project" value="InterPro"/>
</dbReference>
<feature type="transmembrane region" description="Helical" evidence="6">
    <location>
        <begin position="115"/>
        <end position="134"/>
    </location>
</feature>
<name>H1LIH1_9LACO</name>
<dbReference type="SUPFAM" id="SSF103473">
    <property type="entry name" value="MFS general substrate transporter"/>
    <property type="match status" value="1"/>
</dbReference>
<dbReference type="InterPro" id="IPR036259">
    <property type="entry name" value="MFS_trans_sf"/>
</dbReference>
<feature type="transmembrane region" description="Helical" evidence="6">
    <location>
        <begin position="48"/>
        <end position="66"/>
    </location>
</feature>
<evidence type="ECO:0000313" key="8">
    <source>
        <dbReference type="EMBL" id="EHO49761.1"/>
    </source>
</evidence>
<evidence type="ECO:0000256" key="5">
    <source>
        <dbReference type="ARBA" id="ARBA00023136"/>
    </source>
</evidence>
<evidence type="ECO:0000256" key="4">
    <source>
        <dbReference type="ARBA" id="ARBA00022989"/>
    </source>
</evidence>